<dbReference type="Gene3D" id="3.40.140.10">
    <property type="entry name" value="Cytidine Deaminase, domain 2"/>
    <property type="match status" value="1"/>
</dbReference>
<proteinExistence type="inferred from homology"/>
<evidence type="ECO:0000256" key="1">
    <source>
        <dbReference type="ARBA" id="ARBA00010243"/>
    </source>
</evidence>
<dbReference type="EMBL" id="JABBNI010000063">
    <property type="protein sequence ID" value="NMM65137.1"/>
    <property type="molecule type" value="Genomic_DNA"/>
</dbReference>
<dbReference type="Pfam" id="PF04002">
    <property type="entry name" value="RadC"/>
    <property type="match status" value="1"/>
</dbReference>
<dbReference type="InterPro" id="IPR020891">
    <property type="entry name" value="UPF0758_CS"/>
</dbReference>
<evidence type="ECO:0000256" key="6">
    <source>
        <dbReference type="ARBA" id="ARBA00023049"/>
    </source>
</evidence>
<feature type="domain" description="MPN" evidence="7">
    <location>
        <begin position="48"/>
        <end position="171"/>
    </location>
</feature>
<keyword evidence="9" id="KW-1185">Reference proteome</keyword>
<dbReference type="PANTHER" id="PTHR30471">
    <property type="entry name" value="DNA REPAIR PROTEIN RADC"/>
    <property type="match status" value="1"/>
</dbReference>
<dbReference type="InterPro" id="IPR037518">
    <property type="entry name" value="MPN"/>
</dbReference>
<keyword evidence="3" id="KW-0479">Metal-binding</keyword>
<evidence type="ECO:0000256" key="5">
    <source>
        <dbReference type="ARBA" id="ARBA00022833"/>
    </source>
</evidence>
<dbReference type="AlphaFoldDB" id="A0A7Y0EKL8"/>
<name>A0A7Y0EKL8_9CLOT</name>
<evidence type="ECO:0000256" key="3">
    <source>
        <dbReference type="ARBA" id="ARBA00022723"/>
    </source>
</evidence>
<dbReference type="InterPro" id="IPR025657">
    <property type="entry name" value="RadC_JAB"/>
</dbReference>
<dbReference type="GO" id="GO:0008237">
    <property type="term" value="F:metallopeptidase activity"/>
    <property type="evidence" value="ECO:0007669"/>
    <property type="project" value="UniProtKB-KW"/>
</dbReference>
<comment type="similarity">
    <text evidence="1">Belongs to the UPF0758 family.</text>
</comment>
<keyword evidence="2" id="KW-0645">Protease</keyword>
<accession>A0A7Y0EKL8</accession>
<comment type="caution">
    <text evidence="8">The sequence shown here is derived from an EMBL/GenBank/DDBJ whole genome shotgun (WGS) entry which is preliminary data.</text>
</comment>
<dbReference type="GO" id="GO:0006508">
    <property type="term" value="P:proteolysis"/>
    <property type="evidence" value="ECO:0007669"/>
    <property type="project" value="UniProtKB-KW"/>
</dbReference>
<keyword evidence="5" id="KW-0862">Zinc</keyword>
<evidence type="ECO:0000313" key="9">
    <source>
        <dbReference type="Proteomes" id="UP000537131"/>
    </source>
</evidence>
<evidence type="ECO:0000313" key="8">
    <source>
        <dbReference type="EMBL" id="NMM65137.1"/>
    </source>
</evidence>
<dbReference type="PANTHER" id="PTHR30471:SF3">
    <property type="entry name" value="UPF0758 PROTEIN YEES-RELATED"/>
    <property type="match status" value="1"/>
</dbReference>
<keyword evidence="4" id="KW-0378">Hydrolase</keyword>
<reference evidence="8 9" key="1">
    <citation type="submission" date="2020-06" db="EMBL/GenBank/DDBJ databases">
        <title>Complete Genome Sequence of Clostridium muelleri sp. nov. P21T, an Acid-Alcohol Producing Acetogen Isolated from Old Hay.</title>
        <authorList>
            <person name="Duncan K.E."/>
            <person name="Tanner R.S."/>
        </authorList>
    </citation>
    <scope>NUCLEOTIDE SEQUENCE [LARGE SCALE GENOMIC DNA]</scope>
    <source>
        <strain evidence="8 9">P21</strain>
    </source>
</reference>
<organism evidence="8 9">
    <name type="scientific">Clostridium muellerianum</name>
    <dbReference type="NCBI Taxonomy" id="2716538"/>
    <lineage>
        <taxon>Bacteria</taxon>
        <taxon>Bacillati</taxon>
        <taxon>Bacillota</taxon>
        <taxon>Clostridia</taxon>
        <taxon>Eubacteriales</taxon>
        <taxon>Clostridiaceae</taxon>
        <taxon>Clostridium</taxon>
    </lineage>
</organism>
<sequence>MDSKKAMDVGGSIMTVCENTNNKVPSKRVNIVSIKMVREGSILYDVRKIGSPSDAVDLGRRFLEEADREQLIVCCLDTKNQPLSVNVASIGSLNSSIVHPREVFKIAILSNAASIIIFHNHPSGDVSPSSEDVNITERLKEAGKIIGIEIIDHIIIGAEGRFCSLKEKGIL</sequence>
<dbReference type="GO" id="GO:0046872">
    <property type="term" value="F:metal ion binding"/>
    <property type="evidence" value="ECO:0007669"/>
    <property type="project" value="UniProtKB-KW"/>
</dbReference>
<dbReference type="CDD" id="cd08071">
    <property type="entry name" value="MPN_DUF2466"/>
    <property type="match status" value="1"/>
</dbReference>
<dbReference type="Proteomes" id="UP000537131">
    <property type="component" value="Unassembled WGS sequence"/>
</dbReference>
<keyword evidence="6" id="KW-0482">Metalloprotease</keyword>
<gene>
    <name evidence="8" type="ORF">HBE96_21365</name>
</gene>
<dbReference type="InterPro" id="IPR001405">
    <property type="entry name" value="UPF0758"/>
</dbReference>
<dbReference type="PROSITE" id="PS50249">
    <property type="entry name" value="MPN"/>
    <property type="match status" value="1"/>
</dbReference>
<dbReference type="PROSITE" id="PS01302">
    <property type="entry name" value="UPF0758"/>
    <property type="match status" value="1"/>
</dbReference>
<protein>
    <submittedName>
        <fullName evidence="8">DNA repair protein RadC</fullName>
    </submittedName>
</protein>
<evidence type="ECO:0000256" key="2">
    <source>
        <dbReference type="ARBA" id="ARBA00022670"/>
    </source>
</evidence>
<evidence type="ECO:0000259" key="7">
    <source>
        <dbReference type="PROSITE" id="PS50249"/>
    </source>
</evidence>
<evidence type="ECO:0000256" key="4">
    <source>
        <dbReference type="ARBA" id="ARBA00022801"/>
    </source>
</evidence>